<proteinExistence type="predicted"/>
<sequence>MAVNTGARPIVDLINGDCANYRQSPVPGDGYPPVILASEQLTFPGRNDNNDNPKGMNLPRTILASWSSESSTICDLKL</sequence>
<reference evidence="1 2" key="1">
    <citation type="submission" date="2017-12" db="EMBL/GenBank/DDBJ databases">
        <title>Comparative genomics of Botrytis spp.</title>
        <authorList>
            <person name="Valero-Jimenez C.A."/>
            <person name="Tapia P."/>
            <person name="Veloso J."/>
            <person name="Silva-Moreno E."/>
            <person name="Staats M."/>
            <person name="Valdes J.H."/>
            <person name="Van Kan J.A.L."/>
        </authorList>
    </citation>
    <scope>NUCLEOTIDE SEQUENCE [LARGE SCALE GENOMIC DNA]</scope>
    <source>
        <strain evidence="1 2">Be9601</strain>
    </source>
</reference>
<gene>
    <name evidence="1" type="ORF">BELL_0128g00190</name>
</gene>
<comment type="caution">
    <text evidence="1">The sequence shown here is derived from an EMBL/GenBank/DDBJ whole genome shotgun (WGS) entry which is preliminary data.</text>
</comment>
<organism evidence="1 2">
    <name type="scientific">Botrytis elliptica</name>
    <dbReference type="NCBI Taxonomy" id="278938"/>
    <lineage>
        <taxon>Eukaryota</taxon>
        <taxon>Fungi</taxon>
        <taxon>Dikarya</taxon>
        <taxon>Ascomycota</taxon>
        <taxon>Pezizomycotina</taxon>
        <taxon>Leotiomycetes</taxon>
        <taxon>Helotiales</taxon>
        <taxon>Sclerotiniaceae</taxon>
        <taxon>Botrytis</taxon>
    </lineage>
</organism>
<keyword evidence="2" id="KW-1185">Reference proteome</keyword>
<dbReference type="AlphaFoldDB" id="A0A4Z1K0C1"/>
<dbReference type="Proteomes" id="UP000297229">
    <property type="component" value="Unassembled WGS sequence"/>
</dbReference>
<protein>
    <submittedName>
        <fullName evidence="1">Uncharacterized protein</fullName>
    </submittedName>
</protein>
<dbReference type="EMBL" id="PQXM01000127">
    <property type="protein sequence ID" value="TGO76992.1"/>
    <property type="molecule type" value="Genomic_DNA"/>
</dbReference>
<evidence type="ECO:0000313" key="2">
    <source>
        <dbReference type="Proteomes" id="UP000297229"/>
    </source>
</evidence>
<accession>A0A4Z1K0C1</accession>
<name>A0A4Z1K0C1_9HELO</name>
<evidence type="ECO:0000313" key="1">
    <source>
        <dbReference type="EMBL" id="TGO76992.1"/>
    </source>
</evidence>